<dbReference type="EMBL" id="JBHSPX010000001">
    <property type="protein sequence ID" value="MFC6060961.1"/>
    <property type="molecule type" value="Genomic_DNA"/>
</dbReference>
<proteinExistence type="predicted"/>
<protein>
    <submittedName>
        <fullName evidence="1">Uncharacterized protein</fullName>
    </submittedName>
</protein>
<sequence length="184" mass="20399">MLIARSALEAHLYMDLHPCECGVADFARQHSLQQREGALVSVYEGACAGCGRQRQFAFEMAEETPPPPPAFGGPTPSRIIDPGEFKAVAGRITTRISPEMLRTPAKDRRQFRPQAVYALAATEEILKFFAEGQDQLPAEAFHSELGRAMYERDPGKFARDLVESDIELKRQILADIDKVSPPLS</sequence>
<organism evidence="1 2">
    <name type="scientific">Streptomyces ochraceiscleroticus</name>
    <dbReference type="NCBI Taxonomy" id="47761"/>
    <lineage>
        <taxon>Bacteria</taxon>
        <taxon>Bacillati</taxon>
        <taxon>Actinomycetota</taxon>
        <taxon>Actinomycetes</taxon>
        <taxon>Kitasatosporales</taxon>
        <taxon>Streptomycetaceae</taxon>
        <taxon>Streptomyces</taxon>
    </lineage>
</organism>
<comment type="caution">
    <text evidence="1">The sequence shown here is derived from an EMBL/GenBank/DDBJ whole genome shotgun (WGS) entry which is preliminary data.</text>
</comment>
<dbReference type="RefSeq" id="WP_037801174.1">
    <property type="nucleotide sequence ID" value="NZ_JBHSPX010000001.1"/>
</dbReference>
<dbReference type="Proteomes" id="UP001596139">
    <property type="component" value="Unassembled WGS sequence"/>
</dbReference>
<evidence type="ECO:0000313" key="1">
    <source>
        <dbReference type="EMBL" id="MFC6060961.1"/>
    </source>
</evidence>
<accession>A0ABW1MB85</accession>
<keyword evidence="2" id="KW-1185">Reference proteome</keyword>
<evidence type="ECO:0000313" key="2">
    <source>
        <dbReference type="Proteomes" id="UP001596139"/>
    </source>
</evidence>
<name>A0ABW1MB85_9ACTN</name>
<gene>
    <name evidence="1" type="ORF">ACFP4F_00155</name>
</gene>
<reference evidence="2" key="1">
    <citation type="journal article" date="2019" name="Int. J. Syst. Evol. Microbiol.">
        <title>The Global Catalogue of Microorganisms (GCM) 10K type strain sequencing project: providing services to taxonomists for standard genome sequencing and annotation.</title>
        <authorList>
            <consortium name="The Broad Institute Genomics Platform"/>
            <consortium name="The Broad Institute Genome Sequencing Center for Infectious Disease"/>
            <person name="Wu L."/>
            <person name="Ma J."/>
        </authorList>
    </citation>
    <scope>NUCLEOTIDE SEQUENCE [LARGE SCALE GENOMIC DNA]</scope>
    <source>
        <strain evidence="2">CGMCC 1.15180</strain>
    </source>
</reference>